<dbReference type="KEGG" id="ark:D6B99_00385"/>
<evidence type="ECO:0000256" key="3">
    <source>
        <dbReference type="ARBA" id="ARBA00022840"/>
    </source>
</evidence>
<dbReference type="InterPro" id="IPR003439">
    <property type="entry name" value="ABC_transporter-like_ATP-bd"/>
</dbReference>
<keyword evidence="2" id="KW-0547">Nucleotide-binding</keyword>
<dbReference type="InterPro" id="IPR017871">
    <property type="entry name" value="ABC_transporter-like_CS"/>
</dbReference>
<evidence type="ECO:0000259" key="4">
    <source>
        <dbReference type="PROSITE" id="PS50893"/>
    </source>
</evidence>
<keyword evidence="1" id="KW-0813">Transport</keyword>
<dbReference type="Proteomes" id="UP000266118">
    <property type="component" value="Chromosome"/>
</dbReference>
<evidence type="ECO:0000256" key="1">
    <source>
        <dbReference type="ARBA" id="ARBA00022448"/>
    </source>
</evidence>
<evidence type="ECO:0000256" key="2">
    <source>
        <dbReference type="ARBA" id="ARBA00022741"/>
    </source>
</evidence>
<dbReference type="RefSeq" id="WP_119983995.1">
    <property type="nucleotide sequence ID" value="NZ_CP032489.1"/>
</dbReference>
<dbReference type="EMBL" id="CP032489">
    <property type="protein sequence ID" value="AYD46210.1"/>
    <property type="molecule type" value="Genomic_DNA"/>
</dbReference>
<dbReference type="SMART" id="SM00382">
    <property type="entry name" value="AAA"/>
    <property type="match status" value="1"/>
</dbReference>
<feature type="domain" description="ABC transporter" evidence="4">
    <location>
        <begin position="3"/>
        <end position="206"/>
    </location>
</feature>
<gene>
    <name evidence="5" type="ORF">D6B99_00385</name>
</gene>
<dbReference type="InterPro" id="IPR027417">
    <property type="entry name" value="P-loop_NTPase"/>
</dbReference>
<keyword evidence="3 5" id="KW-0067">ATP-binding</keyword>
<dbReference type="OrthoDB" id="9808363at2"/>
<dbReference type="PROSITE" id="PS00211">
    <property type="entry name" value="ABC_TRANSPORTER_1"/>
    <property type="match status" value="1"/>
</dbReference>
<proteinExistence type="predicted"/>
<evidence type="ECO:0000313" key="5">
    <source>
        <dbReference type="EMBL" id="AYD46210.1"/>
    </source>
</evidence>
<dbReference type="InterPro" id="IPR003593">
    <property type="entry name" value="AAA+_ATPase"/>
</dbReference>
<dbReference type="GO" id="GO:0005524">
    <property type="term" value="F:ATP binding"/>
    <property type="evidence" value="ECO:0007669"/>
    <property type="project" value="UniProtKB-KW"/>
</dbReference>
<evidence type="ECO:0000313" key="6">
    <source>
        <dbReference type="Proteomes" id="UP000266118"/>
    </source>
</evidence>
<keyword evidence="6" id="KW-1185">Reference proteome</keyword>
<reference evidence="5 6" key="1">
    <citation type="submission" date="2018-09" db="EMBL/GenBank/DDBJ databases">
        <title>Arachidicoccus sp. nov., a bacterium isolated from soil.</title>
        <authorList>
            <person name="Weon H.-Y."/>
            <person name="Kwon S.-W."/>
            <person name="Lee S.A."/>
        </authorList>
    </citation>
    <scope>NUCLEOTIDE SEQUENCE [LARGE SCALE GENOMIC DNA]</scope>
    <source>
        <strain evidence="5 6">KIS59-12</strain>
    </source>
</reference>
<dbReference type="SUPFAM" id="SSF52540">
    <property type="entry name" value="P-loop containing nucleoside triphosphate hydrolases"/>
    <property type="match status" value="1"/>
</dbReference>
<organism evidence="5 6">
    <name type="scientific">Arachidicoccus soli</name>
    <dbReference type="NCBI Taxonomy" id="2341117"/>
    <lineage>
        <taxon>Bacteria</taxon>
        <taxon>Pseudomonadati</taxon>
        <taxon>Bacteroidota</taxon>
        <taxon>Chitinophagia</taxon>
        <taxon>Chitinophagales</taxon>
        <taxon>Chitinophagaceae</taxon>
        <taxon>Arachidicoccus</taxon>
    </lineage>
</organism>
<dbReference type="Pfam" id="PF00005">
    <property type="entry name" value="ABC_tran"/>
    <property type="match status" value="1"/>
</dbReference>
<dbReference type="GO" id="GO:0016887">
    <property type="term" value="F:ATP hydrolysis activity"/>
    <property type="evidence" value="ECO:0007669"/>
    <property type="project" value="InterPro"/>
</dbReference>
<accession>A0A386HL17</accession>
<sequence>MQITLADAGKRFNRDWIFKSLDYTFVQGNAYAIIGNNGSGKSTLLQSISGAVELSAGQCNWSMDLAKISTENVFRYMAIAAPSLELVEEMTAKEFLNFHSVFKPFVSHLSINEILELVQLSSATKKQIRYFSSGMKQRVKLAQAIFSDVPVILLDEPCTNLDRSGYNLYHQLIKDFCKEKLVIVSSNDEEEYFFCSEKIDIRDYKIS</sequence>
<dbReference type="PROSITE" id="PS50893">
    <property type="entry name" value="ABC_TRANSPORTER_2"/>
    <property type="match status" value="1"/>
</dbReference>
<protein>
    <submittedName>
        <fullName evidence="5">ATP-binding cassette domain-containing protein</fullName>
    </submittedName>
</protein>
<name>A0A386HL17_9BACT</name>
<dbReference type="PANTHER" id="PTHR42939:SF1">
    <property type="entry name" value="ABC TRANSPORTER ATP-BINDING PROTEIN ALBC-RELATED"/>
    <property type="match status" value="1"/>
</dbReference>
<dbReference type="Gene3D" id="3.40.50.300">
    <property type="entry name" value="P-loop containing nucleotide triphosphate hydrolases"/>
    <property type="match status" value="1"/>
</dbReference>
<dbReference type="AlphaFoldDB" id="A0A386HL17"/>
<dbReference type="PANTHER" id="PTHR42939">
    <property type="entry name" value="ABC TRANSPORTER ATP-BINDING PROTEIN ALBC-RELATED"/>
    <property type="match status" value="1"/>
</dbReference>
<dbReference type="InterPro" id="IPR051782">
    <property type="entry name" value="ABC_Transporter_VariousFunc"/>
</dbReference>